<proteinExistence type="predicted"/>
<feature type="compositionally biased region" description="Polar residues" evidence="4">
    <location>
        <begin position="778"/>
        <end position="789"/>
    </location>
</feature>
<evidence type="ECO:0000256" key="1">
    <source>
        <dbReference type="ARBA" id="ARBA00023125"/>
    </source>
</evidence>
<evidence type="ECO:0000259" key="5">
    <source>
        <dbReference type="PROSITE" id="PS50039"/>
    </source>
</evidence>
<dbReference type="PANTHER" id="PTHR11829:SF402">
    <property type="entry name" value="FORK HEAD DOMAIN-CONTAINING PROTEIN FD3-RELATED"/>
    <property type="match status" value="1"/>
</dbReference>
<dbReference type="InterPro" id="IPR050211">
    <property type="entry name" value="FOX_domain-containing"/>
</dbReference>
<feature type="compositionally biased region" description="Basic and acidic residues" evidence="4">
    <location>
        <begin position="261"/>
        <end position="283"/>
    </location>
</feature>
<sequence>MSLRAVDMIPVLLSDCMDSNSPTPSNPIRVIAMEGRSPENSEFKTNRQHITELIGVKSEAGSTPFNFMTSTGNFVDVDSAKTRSVQLSEETSSLIGIRSSRDASESFFRLPQATNNEKTMQDNAYYMPTRSDQISYLTQSTCGNNVLQAFSSPTYLSSSSTYASYQPFVSSITDYEYEKGRSLPEQNPDFALNGPADLVYLDHSSTYSVKPTSINDAQQSDEIKPTATEETSPGQNISTSLPGIRLPPLLLLEKAGNGKLVESKRSSEGYDRAHLSTNKRDSPIDDSMSPMQYKTQGIHHSNNHLQSSSNHHQTLAQPHAMGSYQPYPDHHFASQANQAYEHSSDPHTIENLPYPAFHMASSYLPQMSINQRPQQQVSNTSSCELQSVRSSGEITPPVGNDSYQKNRSHSNKDSIYQRYRDRSGHQTSVQPQPEHEIQQINSVEAGKSEGQCDVGDVDVDISASVSKLSDCSVDDIALSDAGCNNAEDTGKELSDTGESIGNDASLCSSSIAVSDPDVVTTTSSGRRRKRPIQRGKPPYSYIALIAMAVASSPERKLTLGQIYKFIMERFPFYREQNKKWQNSIRHNLTLNDCFIKLPREPGKPGKGNYWTLDPAAEDMFDNGSFLRRRKRFKRTDSEKALLSSYMQDQSAFTPTNVMKAYGTQHPSANAYYGQPGVMHGNYLSPIIHSVGTGTAPHQMLSHYPSPMAASPSNPNPRMFSIENIIGSCSRPSDHPTEDMQGSLYNETGRTNGLHSSRQDPTRQPDRDASVLPPVSHGHGNSSTNNTVSPSGGYAGMTPPIMRCMPPTNPAADSASGSGASSYSFPGNSPGSLSMSMQAYSSGMTSTTPFIGSGNQRRSNLPIRSTYPGTFASPVHHYHSEGSTGVTNLGADFTTLQTPQLNTLSSTSYMRSASGYGNFERYIPSI</sequence>
<feature type="compositionally biased region" description="Polar residues" evidence="4">
    <location>
        <begin position="370"/>
        <end position="393"/>
    </location>
</feature>
<dbReference type="Pfam" id="PF00250">
    <property type="entry name" value="Forkhead"/>
    <property type="match status" value="1"/>
</dbReference>
<feature type="region of interest" description="Disordered" evidence="4">
    <location>
        <begin position="846"/>
        <end position="867"/>
    </location>
</feature>
<feature type="region of interest" description="Disordered" evidence="4">
    <location>
        <begin position="370"/>
        <end position="412"/>
    </location>
</feature>
<dbReference type="SUPFAM" id="SSF46785">
    <property type="entry name" value="Winged helix' DNA-binding domain"/>
    <property type="match status" value="1"/>
</dbReference>
<feature type="region of interest" description="Disordered" evidence="4">
    <location>
        <begin position="260"/>
        <end position="330"/>
    </location>
</feature>
<feature type="compositionally biased region" description="Polar residues" evidence="4">
    <location>
        <begin position="846"/>
        <end position="862"/>
    </location>
</feature>
<dbReference type="PROSITE" id="PS00658">
    <property type="entry name" value="FORK_HEAD_2"/>
    <property type="match status" value="1"/>
</dbReference>
<dbReference type="PROSITE" id="PS50039">
    <property type="entry name" value="FORK_HEAD_3"/>
    <property type="match status" value="1"/>
</dbReference>
<dbReference type="Proteomes" id="UP001642483">
    <property type="component" value="Unassembled WGS sequence"/>
</dbReference>
<feature type="compositionally biased region" description="Polar residues" evidence="4">
    <location>
        <begin position="228"/>
        <end position="241"/>
    </location>
</feature>
<evidence type="ECO:0000313" key="6">
    <source>
        <dbReference type="EMBL" id="CAK8676177.1"/>
    </source>
</evidence>
<keyword evidence="2 3" id="KW-0539">Nucleus</keyword>
<dbReference type="InterPro" id="IPR030456">
    <property type="entry name" value="TF_fork_head_CS_2"/>
</dbReference>
<feature type="compositionally biased region" description="Low complexity" evidence="4">
    <location>
        <begin position="810"/>
        <end position="823"/>
    </location>
</feature>
<dbReference type="InterPro" id="IPR001766">
    <property type="entry name" value="Fork_head_dom"/>
</dbReference>
<feature type="DNA-binding region" description="Fork-head" evidence="3">
    <location>
        <begin position="536"/>
        <end position="630"/>
    </location>
</feature>
<evidence type="ECO:0000313" key="7">
    <source>
        <dbReference type="Proteomes" id="UP001642483"/>
    </source>
</evidence>
<feature type="compositionally biased region" description="Polar residues" evidence="4">
    <location>
        <begin position="742"/>
        <end position="755"/>
    </location>
</feature>
<reference evidence="6 7" key="1">
    <citation type="submission" date="2024-02" db="EMBL/GenBank/DDBJ databases">
        <authorList>
            <person name="Daric V."/>
            <person name="Darras S."/>
        </authorList>
    </citation>
    <scope>NUCLEOTIDE SEQUENCE [LARGE SCALE GENOMIC DNA]</scope>
</reference>
<dbReference type="EMBL" id="CAWYQH010000024">
    <property type="protein sequence ID" value="CAK8676177.1"/>
    <property type="molecule type" value="Genomic_DNA"/>
</dbReference>
<dbReference type="CDD" id="cd20019">
    <property type="entry name" value="FH_FOXE"/>
    <property type="match status" value="1"/>
</dbReference>
<gene>
    <name evidence="6" type="ORF">CVLEPA_LOCUS5657</name>
</gene>
<evidence type="ECO:0000256" key="4">
    <source>
        <dbReference type="SAM" id="MobiDB-lite"/>
    </source>
</evidence>
<feature type="region of interest" description="Disordered" evidence="4">
    <location>
        <begin position="210"/>
        <end position="243"/>
    </location>
</feature>
<comment type="subcellular location">
    <subcellularLocation>
        <location evidence="3">Nucleus</location>
    </subcellularLocation>
</comment>
<keyword evidence="1 3" id="KW-0238">DNA-binding</keyword>
<feature type="region of interest" description="Disordered" evidence="4">
    <location>
        <begin position="726"/>
        <end position="824"/>
    </location>
</feature>
<keyword evidence="7" id="KW-1185">Reference proteome</keyword>
<evidence type="ECO:0000256" key="3">
    <source>
        <dbReference type="PROSITE-ProRule" id="PRU00089"/>
    </source>
</evidence>
<dbReference type="InterPro" id="IPR036390">
    <property type="entry name" value="WH_DNA-bd_sf"/>
</dbReference>
<dbReference type="InterPro" id="IPR036388">
    <property type="entry name" value="WH-like_DNA-bd_sf"/>
</dbReference>
<feature type="compositionally biased region" description="Polar residues" evidence="4">
    <location>
        <begin position="210"/>
        <end position="220"/>
    </location>
</feature>
<dbReference type="SMART" id="SM00339">
    <property type="entry name" value="FH"/>
    <property type="match status" value="1"/>
</dbReference>
<comment type="caution">
    <text evidence="6">The sequence shown here is derived from an EMBL/GenBank/DDBJ whole genome shotgun (WGS) entry which is preliminary data.</text>
</comment>
<organism evidence="6 7">
    <name type="scientific">Clavelina lepadiformis</name>
    <name type="common">Light-bulb sea squirt</name>
    <name type="synonym">Ascidia lepadiformis</name>
    <dbReference type="NCBI Taxonomy" id="159417"/>
    <lineage>
        <taxon>Eukaryota</taxon>
        <taxon>Metazoa</taxon>
        <taxon>Chordata</taxon>
        <taxon>Tunicata</taxon>
        <taxon>Ascidiacea</taxon>
        <taxon>Aplousobranchia</taxon>
        <taxon>Clavelinidae</taxon>
        <taxon>Clavelina</taxon>
    </lineage>
</organism>
<feature type="compositionally biased region" description="Basic and acidic residues" evidence="4">
    <location>
        <begin position="756"/>
        <end position="768"/>
    </location>
</feature>
<feature type="compositionally biased region" description="Low complexity" evidence="4">
    <location>
        <begin position="299"/>
        <end position="313"/>
    </location>
</feature>
<accession>A0ABP0FD68</accession>
<feature type="domain" description="Fork-head" evidence="5">
    <location>
        <begin position="536"/>
        <end position="630"/>
    </location>
</feature>
<dbReference type="PRINTS" id="PR00053">
    <property type="entry name" value="FORKHEAD"/>
</dbReference>
<protein>
    <recommendedName>
        <fullName evidence="5">Fork-head domain-containing protein</fullName>
    </recommendedName>
</protein>
<evidence type="ECO:0000256" key="2">
    <source>
        <dbReference type="ARBA" id="ARBA00023242"/>
    </source>
</evidence>
<name>A0ABP0FD68_CLALP</name>
<dbReference type="Gene3D" id="1.10.10.10">
    <property type="entry name" value="Winged helix-like DNA-binding domain superfamily/Winged helix DNA-binding domain"/>
    <property type="match status" value="1"/>
</dbReference>
<dbReference type="PANTHER" id="PTHR11829">
    <property type="entry name" value="FORKHEAD BOX PROTEIN"/>
    <property type="match status" value="1"/>
</dbReference>